<feature type="domain" description="HTH cro/C1-type" evidence="2">
    <location>
        <begin position="24"/>
        <end position="79"/>
    </location>
</feature>
<dbReference type="GO" id="GO:0003677">
    <property type="term" value="F:DNA binding"/>
    <property type="evidence" value="ECO:0007669"/>
    <property type="project" value="UniProtKB-KW"/>
</dbReference>
<evidence type="ECO:0000313" key="3">
    <source>
        <dbReference type="EMBL" id="SHF13845.1"/>
    </source>
</evidence>
<dbReference type="Pfam" id="PF13560">
    <property type="entry name" value="HTH_31"/>
    <property type="match status" value="1"/>
</dbReference>
<dbReference type="PANTHER" id="PTHR46797:SF1">
    <property type="entry name" value="METHYLPHOSPHONATE SYNTHASE"/>
    <property type="match status" value="1"/>
</dbReference>
<name>A0A1M4Z777_STRHI</name>
<dbReference type="CDD" id="cd00093">
    <property type="entry name" value="HTH_XRE"/>
    <property type="match status" value="1"/>
</dbReference>
<dbReference type="SMART" id="SM00530">
    <property type="entry name" value="HTH_XRE"/>
    <property type="match status" value="1"/>
</dbReference>
<dbReference type="Gene3D" id="1.10.260.40">
    <property type="entry name" value="lambda repressor-like DNA-binding domains"/>
    <property type="match status" value="1"/>
</dbReference>
<protein>
    <submittedName>
        <fullName evidence="3">Helix-turn-helix domain-containing protein</fullName>
    </submittedName>
</protein>
<dbReference type="EMBL" id="FQVN01000002">
    <property type="protein sequence ID" value="SHF13845.1"/>
    <property type="molecule type" value="Genomic_DNA"/>
</dbReference>
<dbReference type="SUPFAM" id="SSF47413">
    <property type="entry name" value="lambda repressor-like DNA-binding domains"/>
    <property type="match status" value="1"/>
</dbReference>
<dbReference type="GO" id="GO:0005829">
    <property type="term" value="C:cytosol"/>
    <property type="evidence" value="ECO:0007669"/>
    <property type="project" value="TreeGrafter"/>
</dbReference>
<dbReference type="GO" id="GO:0003700">
    <property type="term" value="F:DNA-binding transcription factor activity"/>
    <property type="evidence" value="ECO:0007669"/>
    <property type="project" value="TreeGrafter"/>
</dbReference>
<dbReference type="InterPro" id="IPR010982">
    <property type="entry name" value="Lambda_DNA-bd_dom_sf"/>
</dbReference>
<organism evidence="3 4">
    <name type="scientific">Streptoalloteichus hindustanus</name>
    <dbReference type="NCBI Taxonomy" id="2017"/>
    <lineage>
        <taxon>Bacteria</taxon>
        <taxon>Bacillati</taxon>
        <taxon>Actinomycetota</taxon>
        <taxon>Actinomycetes</taxon>
        <taxon>Pseudonocardiales</taxon>
        <taxon>Pseudonocardiaceae</taxon>
        <taxon>Streptoalloteichus</taxon>
    </lineage>
</organism>
<gene>
    <name evidence="3" type="ORF">SAMN05444320_102626</name>
</gene>
<dbReference type="AlphaFoldDB" id="A0A1M4Z777"/>
<dbReference type="STRING" id="2017.SAMN05444320_102626"/>
<keyword evidence="1" id="KW-0238">DNA-binding</keyword>
<dbReference type="InterPro" id="IPR001387">
    <property type="entry name" value="Cro/C1-type_HTH"/>
</dbReference>
<evidence type="ECO:0000256" key="1">
    <source>
        <dbReference type="ARBA" id="ARBA00023125"/>
    </source>
</evidence>
<sequence>MYPIGCTYRHLMTTGEAPEIGTAIRRMRRWRGMTLDALAGLSGLSKGYLSRIENGRQAVERRSTLAKIANALRCSVGDLTGTFVPTDQGDSDVHGAIPDIQFALVTTNLDHARSAPQRPTAELKAETARVADARQACDYTEVGRALPSLLVDLHATAVQGTGDDRNEALRCLILTCQVTTLLVRNLGENLLAWNAAQRGLQAAERLGDPVWAGVAEFAYTQALVSLGAYDEAHEHAQRALRELGPDDDKSIQVYGTSLLTAGFCAVTAESGQADDEIAEARNLARRVERPNAFWLGFSDANVDLWRMSIALESEDPVLAAEVAARLAPEAIPLRSRRATFFIDHARALAGLRRPDREVVELLRRAEQLAPLRTRNNVFVRSMVTEMIERSRRDSGGRELLGLAERMSLVRPA</sequence>
<keyword evidence="4" id="KW-1185">Reference proteome</keyword>
<dbReference type="InterPro" id="IPR050807">
    <property type="entry name" value="TransReg_Diox_bact_type"/>
</dbReference>
<dbReference type="PANTHER" id="PTHR46797">
    <property type="entry name" value="HTH-TYPE TRANSCRIPTIONAL REGULATOR"/>
    <property type="match status" value="1"/>
</dbReference>
<dbReference type="PROSITE" id="PS50943">
    <property type="entry name" value="HTH_CROC1"/>
    <property type="match status" value="1"/>
</dbReference>
<accession>A0A1M4Z777</accession>
<dbReference type="Proteomes" id="UP000184501">
    <property type="component" value="Unassembled WGS sequence"/>
</dbReference>
<evidence type="ECO:0000313" key="4">
    <source>
        <dbReference type="Proteomes" id="UP000184501"/>
    </source>
</evidence>
<reference evidence="3 4" key="1">
    <citation type="submission" date="2016-11" db="EMBL/GenBank/DDBJ databases">
        <authorList>
            <person name="Jaros S."/>
            <person name="Januszkiewicz K."/>
            <person name="Wedrychowicz H."/>
        </authorList>
    </citation>
    <scope>NUCLEOTIDE SEQUENCE [LARGE SCALE GENOMIC DNA]</scope>
    <source>
        <strain evidence="3 4">DSM 44523</strain>
    </source>
</reference>
<evidence type="ECO:0000259" key="2">
    <source>
        <dbReference type="PROSITE" id="PS50943"/>
    </source>
</evidence>
<proteinExistence type="predicted"/>